<reference evidence="1 2" key="1">
    <citation type="journal article" date="2018" name="Mol. Plant">
        <title>The genome of Artemisia annua provides insight into the evolution of Asteraceae family and artemisinin biosynthesis.</title>
        <authorList>
            <person name="Shen Q."/>
            <person name="Zhang L."/>
            <person name="Liao Z."/>
            <person name="Wang S."/>
            <person name="Yan T."/>
            <person name="Shi P."/>
            <person name="Liu M."/>
            <person name="Fu X."/>
            <person name="Pan Q."/>
            <person name="Wang Y."/>
            <person name="Lv Z."/>
            <person name="Lu X."/>
            <person name="Zhang F."/>
            <person name="Jiang W."/>
            <person name="Ma Y."/>
            <person name="Chen M."/>
            <person name="Hao X."/>
            <person name="Li L."/>
            <person name="Tang Y."/>
            <person name="Lv G."/>
            <person name="Zhou Y."/>
            <person name="Sun X."/>
            <person name="Brodelius P.E."/>
            <person name="Rose J.K.C."/>
            <person name="Tang K."/>
        </authorList>
    </citation>
    <scope>NUCLEOTIDE SEQUENCE [LARGE SCALE GENOMIC DNA]</scope>
    <source>
        <strain evidence="2">cv. Huhao1</strain>
        <tissue evidence="1">Leaf</tissue>
    </source>
</reference>
<dbReference type="PANTHER" id="PTHR46929">
    <property type="entry name" value="EXPRESSED PROTEIN"/>
    <property type="match status" value="1"/>
</dbReference>
<protein>
    <submittedName>
        <fullName evidence="1">Uncharacterized protein</fullName>
    </submittedName>
</protein>
<dbReference type="OrthoDB" id="1434562at2759"/>
<comment type="caution">
    <text evidence="1">The sequence shown here is derived from an EMBL/GenBank/DDBJ whole genome shotgun (WGS) entry which is preliminary data.</text>
</comment>
<dbReference type="EMBL" id="PKPP01004359">
    <property type="protein sequence ID" value="PWA64759.1"/>
    <property type="molecule type" value="Genomic_DNA"/>
</dbReference>
<dbReference type="Proteomes" id="UP000245207">
    <property type="component" value="Unassembled WGS sequence"/>
</dbReference>
<proteinExistence type="predicted"/>
<evidence type="ECO:0000313" key="1">
    <source>
        <dbReference type="EMBL" id="PWA64759.1"/>
    </source>
</evidence>
<organism evidence="1 2">
    <name type="scientific">Artemisia annua</name>
    <name type="common">Sweet wormwood</name>
    <dbReference type="NCBI Taxonomy" id="35608"/>
    <lineage>
        <taxon>Eukaryota</taxon>
        <taxon>Viridiplantae</taxon>
        <taxon>Streptophyta</taxon>
        <taxon>Embryophyta</taxon>
        <taxon>Tracheophyta</taxon>
        <taxon>Spermatophyta</taxon>
        <taxon>Magnoliopsida</taxon>
        <taxon>eudicotyledons</taxon>
        <taxon>Gunneridae</taxon>
        <taxon>Pentapetalae</taxon>
        <taxon>asterids</taxon>
        <taxon>campanulids</taxon>
        <taxon>Asterales</taxon>
        <taxon>Asteraceae</taxon>
        <taxon>Asteroideae</taxon>
        <taxon>Anthemideae</taxon>
        <taxon>Artemisiinae</taxon>
        <taxon>Artemisia</taxon>
    </lineage>
</organism>
<gene>
    <name evidence="1" type="ORF">CTI12_AA338310</name>
</gene>
<sequence>MKIKKFAGDPAKPEAAKWRTKPINHYNEMLQLFGKDRAIGVGAETTKERRNRININEDKVETIEELDQLLEANEVCFENIDSGESPHATSATTHTQVKIPNATKIKSRKRKLEEDDAFTSKIMSAMKNLSDAIDRSTKVMESSRPHVYSENEIYQELEHMGLEPLDIPDAYLFLVERPDNVLTAKPEAAKWRTKPINHYNEMLQLFGKDRAIGVGAETTKERRNRININEDKVETIEELDQLLEANEVCFENIDSGESPHATSATTHTQVKIPNATKIKSRKRKLEEDDAFTSKIMSAMKNLSDAIDRSTKVMESSRPHVYSENEIYQELEHMGLEPLDIPDAYLFLVERPDNVRALFGCPLSVRKTMLSKMMGLDE</sequence>
<name>A0A2U1MU32_ARTAN</name>
<keyword evidence="2" id="KW-1185">Reference proteome</keyword>
<accession>A0A2U1MU32</accession>
<dbReference type="AlphaFoldDB" id="A0A2U1MU32"/>
<dbReference type="PANTHER" id="PTHR46929:SF4">
    <property type="entry name" value="MYB_SANT-LIKE DOMAIN-CONTAINING PROTEIN"/>
    <property type="match status" value="1"/>
</dbReference>
<evidence type="ECO:0000313" key="2">
    <source>
        <dbReference type="Proteomes" id="UP000245207"/>
    </source>
</evidence>